<reference evidence="6" key="1">
    <citation type="submission" date="2015-02" db="EMBL/GenBank/DDBJ databases">
        <authorList>
            <person name="Chooi Y.-H."/>
        </authorList>
    </citation>
    <scope>NUCLEOTIDE SEQUENCE [LARGE SCALE GENOMIC DNA]</scope>
    <source>
        <strain evidence="6">strain Y</strain>
    </source>
</reference>
<comment type="catalytic activity">
    <reaction evidence="3">
        <text>6-(2-amino-2-carboxyethyl)-7,8-dioxo-1,2,3,4,7,8-hexahydroquinoline-2,4-dicarboxylate + 3 O2 = pyrroloquinoline quinone + 2 H2O2 + 2 H2O + H(+)</text>
        <dbReference type="Rhea" id="RHEA:10692"/>
        <dbReference type="ChEBI" id="CHEBI:15377"/>
        <dbReference type="ChEBI" id="CHEBI:15378"/>
        <dbReference type="ChEBI" id="CHEBI:15379"/>
        <dbReference type="ChEBI" id="CHEBI:16240"/>
        <dbReference type="ChEBI" id="CHEBI:58442"/>
        <dbReference type="ChEBI" id="CHEBI:58778"/>
        <dbReference type="EC" id="1.3.3.11"/>
    </reaction>
</comment>
<evidence type="ECO:0000259" key="4">
    <source>
        <dbReference type="Pfam" id="PF03070"/>
    </source>
</evidence>
<dbReference type="UniPathway" id="UPA00539"/>
<dbReference type="Pfam" id="PF03070">
    <property type="entry name" value="TENA_THI-4"/>
    <property type="match status" value="1"/>
</dbReference>
<comment type="function">
    <text evidence="3">Ring cyclization and eight-electron oxidation of 3a-(2-amino-2-carboxyethyl)-4,5-dioxo-4,5,6,7,8,9-hexahydroquinoline-7,9-dicarboxylic-acid to PQQ.</text>
</comment>
<dbReference type="InterPro" id="IPR011845">
    <property type="entry name" value="PqqC"/>
</dbReference>
<dbReference type="OrthoDB" id="9800756at2"/>
<protein>
    <recommendedName>
        <fullName evidence="3">Pyrroloquinoline-quinone synthase</fullName>
        <ecNumber evidence="3">1.3.3.11</ecNumber>
    </recommendedName>
    <alternativeName>
        <fullName evidence="3">Coenzyme PQQ synthesis protein C</fullName>
    </alternativeName>
    <alternativeName>
        <fullName evidence="3">Pyrroloquinoline quinone biosynthesis protein C</fullName>
    </alternativeName>
</protein>
<evidence type="ECO:0000256" key="1">
    <source>
        <dbReference type="ARBA" id="ARBA00022905"/>
    </source>
</evidence>
<organism evidence="5 6">
    <name type="scientific">Candidatus Filomicrobium marinum</name>
    <dbReference type="NCBI Taxonomy" id="1608628"/>
    <lineage>
        <taxon>Bacteria</taxon>
        <taxon>Pseudomonadati</taxon>
        <taxon>Pseudomonadota</taxon>
        <taxon>Alphaproteobacteria</taxon>
        <taxon>Hyphomicrobiales</taxon>
        <taxon>Hyphomicrobiaceae</taxon>
        <taxon>Filomicrobium</taxon>
    </lineage>
</organism>
<dbReference type="InterPro" id="IPR004305">
    <property type="entry name" value="Thiaminase-2/PQQC"/>
</dbReference>
<gene>
    <name evidence="3 5" type="primary">pqqC</name>
    <name evidence="5" type="ORF">YBN1229_v1_0597</name>
</gene>
<evidence type="ECO:0000313" key="5">
    <source>
        <dbReference type="EMBL" id="CPR15994.1"/>
    </source>
</evidence>
<accession>A0A0D6JAZ7</accession>
<dbReference type="RefSeq" id="WP_046476464.1">
    <property type="nucleotide sequence ID" value="NZ_LN829118.1"/>
</dbReference>
<dbReference type="GO" id="GO:0033732">
    <property type="term" value="F:pyrroloquinoline-quinone synthase activity"/>
    <property type="evidence" value="ECO:0007669"/>
    <property type="project" value="UniProtKB-EC"/>
</dbReference>
<feature type="domain" description="Thiaminase-2/PQQC" evidence="4">
    <location>
        <begin position="23"/>
        <end position="232"/>
    </location>
</feature>
<dbReference type="PANTHER" id="PTHR40279:SF3">
    <property type="entry name" value="4-AMINOBENZOATE SYNTHASE"/>
    <property type="match status" value="1"/>
</dbReference>
<dbReference type="InterPro" id="IPR016084">
    <property type="entry name" value="Haem_Oase-like_multi-hlx"/>
</dbReference>
<dbReference type="Gene3D" id="1.20.910.10">
    <property type="entry name" value="Heme oxygenase-like"/>
    <property type="match status" value="1"/>
</dbReference>
<evidence type="ECO:0000313" key="6">
    <source>
        <dbReference type="Proteomes" id="UP000033187"/>
    </source>
</evidence>
<dbReference type="NCBIfam" id="TIGR02111">
    <property type="entry name" value="PQQ_syn_pqqC"/>
    <property type="match status" value="1"/>
</dbReference>
<name>A0A0D6JAZ7_9HYPH</name>
<dbReference type="HAMAP" id="MF_00654">
    <property type="entry name" value="PQQ_syn_PqqC"/>
    <property type="match status" value="1"/>
</dbReference>
<evidence type="ECO:0000256" key="3">
    <source>
        <dbReference type="HAMAP-Rule" id="MF_00654"/>
    </source>
</evidence>
<dbReference type="KEGG" id="fil:BN1229_v1_0595"/>
<keyword evidence="2 3" id="KW-0560">Oxidoreductase</keyword>
<keyword evidence="1 3" id="KW-0884">PQQ biosynthesis</keyword>
<dbReference type="AlphaFoldDB" id="A0A0D6JAZ7"/>
<dbReference type="KEGG" id="fiy:BN1229_v1_0597"/>
<dbReference type="InterPro" id="IPR039068">
    <property type="entry name" value="PqqC-like"/>
</dbReference>
<sequence length="256" mass="29229">MSERRFSEAPVTDLMTIDEFDAAIRAVGAERYHDKHPFHQLLHGGHLSKGQVQAWALNRYCYQSAVPRKDAALISRVHDRELRREWLHRIHDHDGLGDEPGGIERWLVLTDGLGLDREYVTSMQGALPATRFAVEAYVQFVREQPLVVAVASSLTELFAPKIHKERIAGMLENYDFIDDNVMAYFKRRLNQAPRDADFALDYIKRNAKTRPEQDACVEAVRFKCNVLWVQLDALHHAYVEPGNIPPGAFRPGEAND</sequence>
<dbReference type="EC" id="1.3.3.11" evidence="3"/>
<evidence type="ECO:0000256" key="2">
    <source>
        <dbReference type="ARBA" id="ARBA00023002"/>
    </source>
</evidence>
<dbReference type="GO" id="GO:0018189">
    <property type="term" value="P:pyrroloquinoline quinone biosynthetic process"/>
    <property type="evidence" value="ECO:0007669"/>
    <property type="project" value="UniProtKB-UniRule"/>
</dbReference>
<comment type="similarity">
    <text evidence="3">Belongs to the PqqC family.</text>
</comment>
<dbReference type="Proteomes" id="UP000033187">
    <property type="component" value="Chromosome 1"/>
</dbReference>
<dbReference type="EMBL" id="LN829119">
    <property type="protein sequence ID" value="CPR15994.1"/>
    <property type="molecule type" value="Genomic_DNA"/>
</dbReference>
<dbReference type="PANTHER" id="PTHR40279">
    <property type="entry name" value="PQQC-LIKE PROTEIN"/>
    <property type="match status" value="1"/>
</dbReference>
<dbReference type="SUPFAM" id="SSF48613">
    <property type="entry name" value="Heme oxygenase-like"/>
    <property type="match status" value="1"/>
</dbReference>
<keyword evidence="6" id="KW-1185">Reference proteome</keyword>
<proteinExistence type="inferred from homology"/>
<comment type="pathway">
    <text evidence="3">Cofactor biosynthesis; pyrroloquinoline quinone biosynthesis.</text>
</comment>